<keyword evidence="2" id="KW-0472">Membrane</keyword>
<evidence type="ECO:0000313" key="3">
    <source>
        <dbReference type="Proteomes" id="UP000504637"/>
    </source>
</evidence>
<keyword evidence="2" id="KW-1133">Transmembrane helix</keyword>
<reference evidence="4" key="3">
    <citation type="submission" date="2025-08" db="UniProtKB">
        <authorList>
            <consortium name="RefSeq"/>
        </authorList>
    </citation>
    <scope>IDENTIFICATION</scope>
    <source>
        <strain evidence="4">CBS 342.82</strain>
    </source>
</reference>
<feature type="region of interest" description="Disordered" evidence="1">
    <location>
        <begin position="166"/>
        <end position="206"/>
    </location>
</feature>
<organism evidence="4">
    <name type="scientific">Dissoconium aciculare CBS 342.82</name>
    <dbReference type="NCBI Taxonomy" id="1314786"/>
    <lineage>
        <taxon>Eukaryota</taxon>
        <taxon>Fungi</taxon>
        <taxon>Dikarya</taxon>
        <taxon>Ascomycota</taxon>
        <taxon>Pezizomycotina</taxon>
        <taxon>Dothideomycetes</taxon>
        <taxon>Dothideomycetidae</taxon>
        <taxon>Mycosphaerellales</taxon>
        <taxon>Dissoconiaceae</taxon>
        <taxon>Dissoconium</taxon>
    </lineage>
</organism>
<dbReference type="AlphaFoldDB" id="A0A6J3LZR3"/>
<feature type="region of interest" description="Disordered" evidence="1">
    <location>
        <begin position="118"/>
        <end position="137"/>
    </location>
</feature>
<feature type="region of interest" description="Disordered" evidence="1">
    <location>
        <begin position="1"/>
        <end position="23"/>
    </location>
</feature>
<feature type="transmembrane region" description="Helical" evidence="2">
    <location>
        <begin position="70"/>
        <end position="95"/>
    </location>
</feature>
<evidence type="ECO:0000256" key="1">
    <source>
        <dbReference type="SAM" id="MobiDB-lite"/>
    </source>
</evidence>
<feature type="compositionally biased region" description="Polar residues" evidence="1">
    <location>
        <begin position="189"/>
        <end position="206"/>
    </location>
</feature>
<dbReference type="Proteomes" id="UP000504637">
    <property type="component" value="Unplaced"/>
</dbReference>
<sequence length="226" mass="24033">MPATLEKPFQASRPPCAFRSHPDDFPSTYEQQVNENLRHFAKAAESRQEFYPLENGMPRRKTFNRRRCQIIICVVLVLVALATILAAIGTSTGFLSGTGASQSPSPLAAENDWDAATANSAPDSVVPHNTDTTPYQPVLSIPTPLSLLTSQSVMTMITMQDAQSSQTASSLTNQGSSSISSTTMSSATGLTSLPSHHETSQSAETTVVNKSARIGLCGLPGMGCGW</sequence>
<reference evidence="4" key="1">
    <citation type="submission" date="2020-01" db="EMBL/GenBank/DDBJ databases">
        <authorList>
            <consortium name="DOE Joint Genome Institute"/>
            <person name="Haridas S."/>
            <person name="Albert R."/>
            <person name="Binder M."/>
            <person name="Bloem J."/>
            <person name="Labutti K."/>
            <person name="Salamov A."/>
            <person name="Andreopoulos B."/>
            <person name="Baker S.E."/>
            <person name="Barry K."/>
            <person name="Bills G."/>
            <person name="Bluhm B.H."/>
            <person name="Cannon C."/>
            <person name="Castanera R."/>
            <person name="Culley D.E."/>
            <person name="Daum C."/>
            <person name="Ezra D."/>
            <person name="Gonzalez J.B."/>
            <person name="Henrissat B."/>
            <person name="Kuo A."/>
            <person name="Liang C."/>
            <person name="Lipzen A."/>
            <person name="Lutzoni F."/>
            <person name="Magnuson J."/>
            <person name="Mondo S."/>
            <person name="Nolan M."/>
            <person name="Ohm R."/>
            <person name="Pangilinan J."/>
            <person name="Park H.-J."/>
            <person name="Ramirez L."/>
            <person name="Alfaro M."/>
            <person name="Sun H."/>
            <person name="Tritt A."/>
            <person name="Yoshinaga Y."/>
            <person name="Zwiers L.-H."/>
            <person name="Turgeon B.G."/>
            <person name="Goodwin S.B."/>
            <person name="Spatafora J.W."/>
            <person name="Crous P.W."/>
            <person name="Grigoriev I.V."/>
        </authorList>
    </citation>
    <scope>NUCLEOTIDE SEQUENCE</scope>
    <source>
        <strain evidence="4">CBS 342.82</strain>
    </source>
</reference>
<gene>
    <name evidence="4" type="ORF">K489DRAFT_267155</name>
</gene>
<feature type="compositionally biased region" description="Polar residues" evidence="1">
    <location>
        <begin position="118"/>
        <end position="135"/>
    </location>
</feature>
<dbReference type="RefSeq" id="XP_033458184.1">
    <property type="nucleotide sequence ID" value="XM_033600088.1"/>
</dbReference>
<evidence type="ECO:0000313" key="4">
    <source>
        <dbReference type="RefSeq" id="XP_033458184.1"/>
    </source>
</evidence>
<keyword evidence="3" id="KW-1185">Reference proteome</keyword>
<dbReference type="GeneID" id="54357888"/>
<keyword evidence="2" id="KW-0812">Transmembrane</keyword>
<name>A0A6J3LZR3_9PEZI</name>
<protein>
    <submittedName>
        <fullName evidence="4">Uncharacterized protein</fullName>
    </submittedName>
</protein>
<accession>A0A6J3LZR3</accession>
<evidence type="ECO:0000256" key="2">
    <source>
        <dbReference type="SAM" id="Phobius"/>
    </source>
</evidence>
<feature type="compositionally biased region" description="Low complexity" evidence="1">
    <location>
        <begin position="169"/>
        <end position="188"/>
    </location>
</feature>
<proteinExistence type="predicted"/>
<reference evidence="4" key="2">
    <citation type="submission" date="2020-04" db="EMBL/GenBank/DDBJ databases">
        <authorList>
            <consortium name="NCBI Genome Project"/>
        </authorList>
    </citation>
    <scope>NUCLEOTIDE SEQUENCE</scope>
    <source>
        <strain evidence="4">CBS 342.82</strain>
    </source>
</reference>